<evidence type="ECO:0000256" key="1">
    <source>
        <dbReference type="PROSITE-ProRule" id="PRU00169"/>
    </source>
</evidence>
<evidence type="ECO:0000313" key="3">
    <source>
        <dbReference type="EMBL" id="NEE22387.1"/>
    </source>
</evidence>
<keyword evidence="1" id="KW-0597">Phosphoprotein</keyword>
<dbReference type="EMBL" id="JAAGMN010009728">
    <property type="protein sequence ID" value="NEE22387.1"/>
    <property type="molecule type" value="Genomic_DNA"/>
</dbReference>
<dbReference type="PROSITE" id="PS50110">
    <property type="entry name" value="RESPONSE_REGULATORY"/>
    <property type="match status" value="1"/>
</dbReference>
<feature type="non-terminal residue" evidence="3">
    <location>
        <position position="84"/>
    </location>
</feature>
<organism evidence="3">
    <name type="scientific">Streptomyces sp. SID7499</name>
    <dbReference type="NCBI Taxonomy" id="2706086"/>
    <lineage>
        <taxon>Bacteria</taxon>
        <taxon>Bacillati</taxon>
        <taxon>Actinomycetota</taxon>
        <taxon>Actinomycetes</taxon>
        <taxon>Kitasatosporales</taxon>
        <taxon>Streptomycetaceae</taxon>
        <taxon>Streptomyces</taxon>
    </lineage>
</organism>
<sequence length="84" mass="9233">MRIVLADDSMLIRAGIREILTSHSHEVIRECEDATELVAAVDEFARSGAAPDLVITDVRMPPGNTDDGLRAAIDLRSRHRDLPV</sequence>
<proteinExistence type="predicted"/>
<accession>A0A6G3XXK8</accession>
<feature type="modified residue" description="4-aspartylphosphate" evidence="1">
    <location>
        <position position="57"/>
    </location>
</feature>
<dbReference type="SUPFAM" id="SSF52172">
    <property type="entry name" value="CheY-like"/>
    <property type="match status" value="1"/>
</dbReference>
<dbReference type="GO" id="GO:0000160">
    <property type="term" value="P:phosphorelay signal transduction system"/>
    <property type="evidence" value="ECO:0007669"/>
    <property type="project" value="InterPro"/>
</dbReference>
<gene>
    <name evidence="3" type="ORF">G3M58_89995</name>
</gene>
<dbReference type="AlphaFoldDB" id="A0A6G3XXK8"/>
<dbReference type="Gene3D" id="3.40.50.2300">
    <property type="match status" value="1"/>
</dbReference>
<reference evidence="3" key="1">
    <citation type="submission" date="2020-01" db="EMBL/GenBank/DDBJ databases">
        <title>Insect and environment-associated Actinomycetes.</title>
        <authorList>
            <person name="Currrie C."/>
            <person name="Chevrette M."/>
            <person name="Carlson C."/>
            <person name="Stubbendieck R."/>
            <person name="Wendt-Pienkowski E."/>
        </authorList>
    </citation>
    <scope>NUCLEOTIDE SEQUENCE</scope>
    <source>
        <strain evidence="3">SID7499</strain>
    </source>
</reference>
<dbReference type="InterPro" id="IPR001789">
    <property type="entry name" value="Sig_transdc_resp-reg_receiver"/>
</dbReference>
<dbReference type="Pfam" id="PF00072">
    <property type="entry name" value="Response_reg"/>
    <property type="match status" value="1"/>
</dbReference>
<feature type="domain" description="Response regulatory" evidence="2">
    <location>
        <begin position="2"/>
        <end position="84"/>
    </location>
</feature>
<comment type="caution">
    <text evidence="3">The sequence shown here is derived from an EMBL/GenBank/DDBJ whole genome shotgun (WGS) entry which is preliminary data.</text>
</comment>
<evidence type="ECO:0000259" key="2">
    <source>
        <dbReference type="PROSITE" id="PS50110"/>
    </source>
</evidence>
<protein>
    <submittedName>
        <fullName evidence="3">Response regulator transcription factor</fullName>
    </submittedName>
</protein>
<name>A0A6G3XXK8_9ACTN</name>
<dbReference type="InterPro" id="IPR011006">
    <property type="entry name" value="CheY-like_superfamily"/>
</dbReference>